<dbReference type="EMBL" id="JAQFWP010000069">
    <property type="protein sequence ID" value="MDA2808016.1"/>
    <property type="molecule type" value="Genomic_DNA"/>
</dbReference>
<organism evidence="1 2">
    <name type="scientific">Nocardiopsis suaedae</name>
    <dbReference type="NCBI Taxonomy" id="3018444"/>
    <lineage>
        <taxon>Bacteria</taxon>
        <taxon>Bacillati</taxon>
        <taxon>Actinomycetota</taxon>
        <taxon>Actinomycetes</taxon>
        <taxon>Streptosporangiales</taxon>
        <taxon>Nocardiopsidaceae</taxon>
        <taxon>Nocardiopsis</taxon>
    </lineage>
</organism>
<gene>
    <name evidence="1" type="ORF">O4U47_26120</name>
</gene>
<proteinExistence type="predicted"/>
<dbReference type="RefSeq" id="WP_270680634.1">
    <property type="nucleotide sequence ID" value="NZ_JAQFWP010000069.1"/>
</dbReference>
<sequence>MAAARALHMERTTAYGLAKRGEFPCRLLRYGGTYGLSPQSPWSC</sequence>
<reference evidence="1" key="1">
    <citation type="submission" date="2023-01" db="EMBL/GenBank/DDBJ databases">
        <title>Draft genome sequence of Nocardiopsis sp. LSu2-4 isolated from halophytes.</title>
        <authorList>
            <person name="Duangmal K."/>
            <person name="Chantavorakit T."/>
        </authorList>
    </citation>
    <scope>NUCLEOTIDE SEQUENCE</scope>
    <source>
        <strain evidence="1">LSu2-4</strain>
    </source>
</reference>
<evidence type="ECO:0000313" key="1">
    <source>
        <dbReference type="EMBL" id="MDA2808016.1"/>
    </source>
</evidence>
<evidence type="ECO:0008006" key="3">
    <source>
        <dbReference type="Google" id="ProtNLM"/>
    </source>
</evidence>
<dbReference type="Proteomes" id="UP001165685">
    <property type="component" value="Unassembled WGS sequence"/>
</dbReference>
<keyword evidence="2" id="KW-1185">Reference proteome</keyword>
<accession>A0ABT4TTJ0</accession>
<comment type="caution">
    <text evidence="1">The sequence shown here is derived from an EMBL/GenBank/DDBJ whole genome shotgun (WGS) entry which is preliminary data.</text>
</comment>
<protein>
    <recommendedName>
        <fullName evidence="3">DNA-binding protein</fullName>
    </recommendedName>
</protein>
<evidence type="ECO:0000313" key="2">
    <source>
        <dbReference type="Proteomes" id="UP001165685"/>
    </source>
</evidence>
<name>A0ABT4TTJ0_9ACTN</name>